<geneLocation type="plasmid" evidence="1 2">
    <name>unnamed2</name>
</geneLocation>
<dbReference type="KEGG" id="mflu:HZU40_00650"/>
<gene>
    <name evidence="1" type="ORF">HZU40_00650</name>
</gene>
<accession>A0A7G8P6N3</accession>
<protein>
    <submittedName>
        <fullName evidence="1">Uncharacterized protein</fullName>
    </submittedName>
</protein>
<sequence>MAALLDEGWAITAVTKTGVTAISPEGVSVSLSSREPEQAVDERIVPFARHVLMLAQLDEALVNQLSALVKWRAEAGVVVRPSNGSTVSEDEIFAGMSRVINAGGRHL</sequence>
<dbReference type="AlphaFoldDB" id="A0A7G8P6N3"/>
<evidence type="ECO:0000313" key="1">
    <source>
        <dbReference type="EMBL" id="QNJ89999.1"/>
    </source>
</evidence>
<proteinExistence type="predicted"/>
<dbReference type="Proteomes" id="UP000515498">
    <property type="component" value="Plasmid unnamed2"/>
</dbReference>
<dbReference type="EMBL" id="CP059893">
    <property type="protein sequence ID" value="QNJ89999.1"/>
    <property type="molecule type" value="Genomic_DNA"/>
</dbReference>
<keyword evidence="1" id="KW-0614">Plasmid</keyword>
<name>A0A7G8P6N3_9MYCO</name>
<reference evidence="1 2" key="1">
    <citation type="submission" date="2020-07" db="EMBL/GenBank/DDBJ databases">
        <title>Draft genome sequence of four isobutane-metabolizing strains capable of cometabolically degrading diverse ether contaminants.</title>
        <authorList>
            <person name="Chen W."/>
            <person name="Faulkner N."/>
            <person name="Smith C."/>
            <person name="Hyman M."/>
        </authorList>
    </citation>
    <scope>NUCLEOTIDE SEQUENCE [LARGE SCALE GENOMIC DNA]</scope>
    <source>
        <strain evidence="1 2">2A</strain>
        <plasmid evidence="1 2">unnamed2</plasmid>
    </source>
</reference>
<organism evidence="1 2">
    <name type="scientific">Mycolicibacterium fluoranthenivorans</name>
    <dbReference type="NCBI Taxonomy" id="258505"/>
    <lineage>
        <taxon>Bacteria</taxon>
        <taxon>Bacillati</taxon>
        <taxon>Actinomycetota</taxon>
        <taxon>Actinomycetes</taxon>
        <taxon>Mycobacteriales</taxon>
        <taxon>Mycobacteriaceae</taxon>
        <taxon>Mycolicibacterium</taxon>
    </lineage>
</organism>
<dbReference type="RefSeq" id="WP_187095151.1">
    <property type="nucleotide sequence ID" value="NZ_CP059893.1"/>
</dbReference>
<evidence type="ECO:0000313" key="2">
    <source>
        <dbReference type="Proteomes" id="UP000515498"/>
    </source>
</evidence>